<keyword evidence="1" id="KW-1133">Transmembrane helix</keyword>
<dbReference type="AlphaFoldDB" id="A0A7J8YYQ6"/>
<reference evidence="2 3" key="1">
    <citation type="journal article" date="2019" name="Genome Biol. Evol.">
        <title>Insights into the evolution of the New World diploid cottons (Gossypium, subgenus Houzingenia) based on genome sequencing.</title>
        <authorList>
            <person name="Grover C.E."/>
            <person name="Arick M.A. 2nd"/>
            <person name="Thrash A."/>
            <person name="Conover J.L."/>
            <person name="Sanders W.S."/>
            <person name="Peterson D.G."/>
            <person name="Frelichowski J.E."/>
            <person name="Scheffler J.A."/>
            <person name="Scheffler B.E."/>
            <person name="Wendel J.F."/>
        </authorList>
    </citation>
    <scope>NUCLEOTIDE SEQUENCE [LARGE SCALE GENOMIC DNA]</scope>
    <source>
        <strain evidence="2">4</strain>
        <tissue evidence="2">Leaf</tissue>
    </source>
</reference>
<keyword evidence="3" id="KW-1185">Reference proteome</keyword>
<feature type="transmembrane region" description="Helical" evidence="1">
    <location>
        <begin position="62"/>
        <end position="85"/>
    </location>
</feature>
<evidence type="ECO:0000313" key="2">
    <source>
        <dbReference type="EMBL" id="MBA0704645.1"/>
    </source>
</evidence>
<proteinExistence type="predicted"/>
<name>A0A7J8YYQ6_9ROSI</name>
<organism evidence="2 3">
    <name type="scientific">Gossypium laxum</name>
    <dbReference type="NCBI Taxonomy" id="34288"/>
    <lineage>
        <taxon>Eukaryota</taxon>
        <taxon>Viridiplantae</taxon>
        <taxon>Streptophyta</taxon>
        <taxon>Embryophyta</taxon>
        <taxon>Tracheophyta</taxon>
        <taxon>Spermatophyta</taxon>
        <taxon>Magnoliopsida</taxon>
        <taxon>eudicotyledons</taxon>
        <taxon>Gunneridae</taxon>
        <taxon>Pentapetalae</taxon>
        <taxon>rosids</taxon>
        <taxon>malvids</taxon>
        <taxon>Malvales</taxon>
        <taxon>Malvaceae</taxon>
        <taxon>Malvoideae</taxon>
        <taxon>Gossypium</taxon>
    </lineage>
</organism>
<comment type="caution">
    <text evidence="2">The sequence shown here is derived from an EMBL/GenBank/DDBJ whole genome shotgun (WGS) entry which is preliminary data.</text>
</comment>
<feature type="transmembrane region" description="Helical" evidence="1">
    <location>
        <begin position="105"/>
        <end position="128"/>
    </location>
</feature>
<sequence length="147" mass="17329">MMDIVVIEMKLDLLVNMEENVKLVPVVDISMIVQNLIEIFFLNLREIKVNLKLHQNEKARSILLYAFHHVGDPVLITLNILIHPLALKVFIHLNSLHIFNFHMVIHNHMVIIHHFLIMICHISFKCILHHQCIILFKYILHIKSKTP</sequence>
<dbReference type="Proteomes" id="UP000593574">
    <property type="component" value="Unassembled WGS sequence"/>
</dbReference>
<accession>A0A7J8YYQ6</accession>
<keyword evidence="1" id="KW-0812">Transmembrane</keyword>
<dbReference type="EMBL" id="JABEZV010000001">
    <property type="protein sequence ID" value="MBA0704645.1"/>
    <property type="molecule type" value="Genomic_DNA"/>
</dbReference>
<protein>
    <submittedName>
        <fullName evidence="2">Uncharacterized protein</fullName>
    </submittedName>
</protein>
<keyword evidence="1" id="KW-0472">Membrane</keyword>
<gene>
    <name evidence="2" type="ORF">Golax_016889</name>
</gene>
<evidence type="ECO:0000256" key="1">
    <source>
        <dbReference type="SAM" id="Phobius"/>
    </source>
</evidence>
<evidence type="ECO:0000313" key="3">
    <source>
        <dbReference type="Proteomes" id="UP000593574"/>
    </source>
</evidence>